<evidence type="ECO:0000313" key="1">
    <source>
        <dbReference type="EMBL" id="KAF8781912.1"/>
    </source>
</evidence>
<reference evidence="1" key="1">
    <citation type="journal article" date="2020" name="bioRxiv">
        <title>Chromosome-level reference genome of the European wasp spider Argiope bruennichi: a resource for studies on range expansion and evolutionary adaptation.</title>
        <authorList>
            <person name="Sheffer M.M."/>
            <person name="Hoppe A."/>
            <person name="Krehenwinkel H."/>
            <person name="Uhl G."/>
            <person name="Kuss A.W."/>
            <person name="Jensen L."/>
            <person name="Jensen C."/>
            <person name="Gillespie R.G."/>
            <person name="Hoff K.J."/>
            <person name="Prost S."/>
        </authorList>
    </citation>
    <scope>NUCLEOTIDE SEQUENCE</scope>
</reference>
<dbReference type="EMBL" id="JABXBU010001863">
    <property type="protein sequence ID" value="KAF8781912.1"/>
    <property type="molecule type" value="Genomic_DNA"/>
</dbReference>
<protein>
    <submittedName>
        <fullName evidence="1">Uncharacterized protein</fullName>
    </submittedName>
</protein>
<dbReference type="Proteomes" id="UP000807504">
    <property type="component" value="Unassembled WGS sequence"/>
</dbReference>
<reference evidence="1" key="2">
    <citation type="submission" date="2020-06" db="EMBL/GenBank/DDBJ databases">
        <authorList>
            <person name="Sheffer M."/>
        </authorList>
    </citation>
    <scope>NUCLEOTIDE SEQUENCE</scope>
</reference>
<accession>A0A8T0F001</accession>
<dbReference type="AlphaFoldDB" id="A0A8T0F001"/>
<evidence type="ECO:0000313" key="2">
    <source>
        <dbReference type="Proteomes" id="UP000807504"/>
    </source>
</evidence>
<sequence>MATFIQQVTCIFRIKSNLKLCFIDPTIKQFSLKNSPSFSKWSAICSSQCPTPLFLEDPSNLQIVITFMFERFSAEITQKFDGRLLFRAMDLINKKCGKENFSLLSFYPENFSMKQTWK</sequence>
<comment type="caution">
    <text evidence="1">The sequence shown here is derived from an EMBL/GenBank/DDBJ whole genome shotgun (WGS) entry which is preliminary data.</text>
</comment>
<gene>
    <name evidence="1" type="ORF">HNY73_012254</name>
</gene>
<proteinExistence type="predicted"/>
<name>A0A8T0F001_ARGBR</name>
<keyword evidence="2" id="KW-1185">Reference proteome</keyword>
<organism evidence="1 2">
    <name type="scientific">Argiope bruennichi</name>
    <name type="common">Wasp spider</name>
    <name type="synonym">Aranea bruennichi</name>
    <dbReference type="NCBI Taxonomy" id="94029"/>
    <lineage>
        <taxon>Eukaryota</taxon>
        <taxon>Metazoa</taxon>
        <taxon>Ecdysozoa</taxon>
        <taxon>Arthropoda</taxon>
        <taxon>Chelicerata</taxon>
        <taxon>Arachnida</taxon>
        <taxon>Araneae</taxon>
        <taxon>Araneomorphae</taxon>
        <taxon>Entelegynae</taxon>
        <taxon>Araneoidea</taxon>
        <taxon>Araneidae</taxon>
        <taxon>Argiope</taxon>
    </lineage>
</organism>